<evidence type="ECO:0000313" key="2">
    <source>
        <dbReference type="EMBL" id="KAJ8890610.1"/>
    </source>
</evidence>
<dbReference type="EMBL" id="JARBHB010000003">
    <property type="protein sequence ID" value="KAJ8890610.1"/>
    <property type="molecule type" value="Genomic_DNA"/>
</dbReference>
<reference evidence="2 3" key="1">
    <citation type="submission" date="2023-02" db="EMBL/GenBank/DDBJ databases">
        <title>LHISI_Scaffold_Assembly.</title>
        <authorList>
            <person name="Stuart O.P."/>
            <person name="Cleave R."/>
            <person name="Magrath M.J.L."/>
            <person name="Mikheyev A.S."/>
        </authorList>
    </citation>
    <scope>NUCLEOTIDE SEQUENCE [LARGE SCALE GENOMIC DNA]</scope>
    <source>
        <strain evidence="2">Daus_M_001</strain>
        <tissue evidence="2">Leg muscle</tissue>
    </source>
</reference>
<comment type="caution">
    <text evidence="2">The sequence shown here is derived from an EMBL/GenBank/DDBJ whole genome shotgun (WGS) entry which is preliminary data.</text>
</comment>
<protein>
    <submittedName>
        <fullName evidence="2">Uncharacterized protein</fullName>
    </submittedName>
</protein>
<proteinExistence type="predicted"/>
<evidence type="ECO:0000313" key="3">
    <source>
        <dbReference type="Proteomes" id="UP001159363"/>
    </source>
</evidence>
<sequence>MSHDSEQFHLDPANAHPSATGVPTCLNLRRGRLHAASIFTASNLDDASNFTASNSHIGSSFGAAFNFDADTNFTAFNSHVGSSFDDASNFTTIFSFTTSYFNVILLTTGSRFNSPKTRPSPHFVCLGDESWQVAIFEVGLVKFYFTGSKESNKLVSGVGEYGKPFSGQANALRETKFPAGGEGGRQTALELDKQMLLGYRSERSSAVRIFHFTTHVQQADGLSPDTGGYPDISRSPFTKVNRIPTGVAPKFSHVGIVPNDAAGQRVFSRFHRPCIPALLPTRVASLLTDSFTPNTDDISRGTQAATRLQKTSDSCPYQSREHLPASPISTRMVGAVQTETGSQCVRVAGEKGSGKGDASPKQSSSKPKTLSGVEEGRRRGCSQAGAICPVLSDQCHDRPTPTTDWEAKSSDDDCCHAPTVSVTPGSKASTPLQDKILIAYFRNHPLVLLKGQACLHRFSPFPAEKRGGYKGYTGTRYNRHIAAKRRPLNWLAMLRVNHLRFIMYVHMTLGVCVQPRSREKNVRLSDNELDYGMEIVVLAMDRSLSGTYARDDKSVSLVLCLVATTAWRGSAEECVFMCWSQSAVGAGSLSRRERLLIISHPLKGRGGGREDSRHPDRIVWAGSRRC</sequence>
<feature type="compositionally biased region" description="Polar residues" evidence="1">
    <location>
        <begin position="297"/>
        <end position="317"/>
    </location>
</feature>
<feature type="region of interest" description="Disordered" evidence="1">
    <location>
        <begin position="297"/>
        <end position="324"/>
    </location>
</feature>
<dbReference type="Proteomes" id="UP001159363">
    <property type="component" value="Chromosome 3"/>
</dbReference>
<gene>
    <name evidence="2" type="ORF">PR048_010119</name>
</gene>
<name>A0ABQ9I1T6_9NEOP</name>
<organism evidence="2 3">
    <name type="scientific">Dryococelus australis</name>
    <dbReference type="NCBI Taxonomy" id="614101"/>
    <lineage>
        <taxon>Eukaryota</taxon>
        <taxon>Metazoa</taxon>
        <taxon>Ecdysozoa</taxon>
        <taxon>Arthropoda</taxon>
        <taxon>Hexapoda</taxon>
        <taxon>Insecta</taxon>
        <taxon>Pterygota</taxon>
        <taxon>Neoptera</taxon>
        <taxon>Polyneoptera</taxon>
        <taxon>Phasmatodea</taxon>
        <taxon>Verophasmatodea</taxon>
        <taxon>Anareolatae</taxon>
        <taxon>Phasmatidae</taxon>
        <taxon>Eurycanthinae</taxon>
        <taxon>Dryococelus</taxon>
    </lineage>
</organism>
<keyword evidence="3" id="KW-1185">Reference proteome</keyword>
<feature type="region of interest" description="Disordered" evidence="1">
    <location>
        <begin position="348"/>
        <end position="377"/>
    </location>
</feature>
<evidence type="ECO:0000256" key="1">
    <source>
        <dbReference type="SAM" id="MobiDB-lite"/>
    </source>
</evidence>
<accession>A0ABQ9I1T6</accession>